<feature type="region of interest" description="Disordered" evidence="1">
    <location>
        <begin position="56"/>
        <end position="105"/>
    </location>
</feature>
<dbReference type="Proteomes" id="UP000521943">
    <property type="component" value="Unassembled WGS sequence"/>
</dbReference>
<feature type="compositionally biased region" description="Polar residues" evidence="1">
    <location>
        <begin position="77"/>
        <end position="105"/>
    </location>
</feature>
<keyword evidence="3" id="KW-1185">Reference proteome</keyword>
<dbReference type="AlphaFoldDB" id="A0A8H6HAR7"/>
<feature type="region of interest" description="Disordered" evidence="1">
    <location>
        <begin position="28"/>
        <end position="47"/>
    </location>
</feature>
<evidence type="ECO:0000313" key="2">
    <source>
        <dbReference type="EMBL" id="KAF6743610.1"/>
    </source>
</evidence>
<organism evidence="2 3">
    <name type="scientific">Ephemerocybe angulata</name>
    <dbReference type="NCBI Taxonomy" id="980116"/>
    <lineage>
        <taxon>Eukaryota</taxon>
        <taxon>Fungi</taxon>
        <taxon>Dikarya</taxon>
        <taxon>Basidiomycota</taxon>
        <taxon>Agaricomycotina</taxon>
        <taxon>Agaricomycetes</taxon>
        <taxon>Agaricomycetidae</taxon>
        <taxon>Agaricales</taxon>
        <taxon>Agaricineae</taxon>
        <taxon>Psathyrellaceae</taxon>
        <taxon>Ephemerocybe</taxon>
    </lineage>
</organism>
<gene>
    <name evidence="2" type="ORF">DFP72DRAFT_1099561</name>
</gene>
<protein>
    <submittedName>
        <fullName evidence="2">Uncharacterized protein</fullName>
    </submittedName>
</protein>
<dbReference type="EMBL" id="JACGCI010000141">
    <property type="protein sequence ID" value="KAF6743610.1"/>
    <property type="molecule type" value="Genomic_DNA"/>
</dbReference>
<comment type="caution">
    <text evidence="2">The sequence shown here is derived from an EMBL/GenBank/DDBJ whole genome shotgun (WGS) entry which is preliminary data.</text>
</comment>
<proteinExistence type="predicted"/>
<evidence type="ECO:0000256" key="1">
    <source>
        <dbReference type="SAM" id="MobiDB-lite"/>
    </source>
</evidence>
<name>A0A8H6HAR7_9AGAR</name>
<accession>A0A8H6HAR7</accession>
<sequence length="158" mass="17616">MTLERRIDLVQQQTAELELIEFEGKEKPPPLTFEVGTWNGEDEGALTSPLRISKKSSSVLSAKEGEDEVQEVEVKEGSNSGSNSALDCANTTSTNPDSSYSNNSFSHTQRFSDAYECQSGTTRKLTLAWRENPCSCPRNRRDTARHWSIGILYPQIRG</sequence>
<evidence type="ECO:0000313" key="3">
    <source>
        <dbReference type="Proteomes" id="UP000521943"/>
    </source>
</evidence>
<reference evidence="2 3" key="1">
    <citation type="submission" date="2020-07" db="EMBL/GenBank/DDBJ databases">
        <title>Comparative genomics of pyrophilous fungi reveals a link between fire events and developmental genes.</title>
        <authorList>
            <consortium name="DOE Joint Genome Institute"/>
            <person name="Steindorff A.S."/>
            <person name="Carver A."/>
            <person name="Calhoun S."/>
            <person name="Stillman K."/>
            <person name="Liu H."/>
            <person name="Lipzen A."/>
            <person name="Pangilinan J."/>
            <person name="Labutti K."/>
            <person name="Bruns T.D."/>
            <person name="Grigoriev I.V."/>
        </authorList>
    </citation>
    <scope>NUCLEOTIDE SEQUENCE [LARGE SCALE GENOMIC DNA]</scope>
    <source>
        <strain evidence="2 3">CBS 144469</strain>
    </source>
</reference>